<gene>
    <name evidence="2" type="ORF">F5972_27100</name>
</gene>
<feature type="domain" description="DUF6879" evidence="1">
    <location>
        <begin position="20"/>
        <end position="191"/>
    </location>
</feature>
<sequence>MRDLLEKFHGEELTRKAYQDDFSEHFWAIRENAFWKLERRQVFQEPEDESWTAYSAGEWKRSLRLLDERRDAIRDYYRRIDKAGFRTRRVRVVEEPVTPYLRWELHLLRIRHQYGGSVRVVGAADVRPLETTNLLPELVVLGDDVMYEVLYNEHGILSGGVRYADHSLIARCKTLIERLYRAGEDVTDYFARNGATLELSCSGA</sequence>
<protein>
    <recommendedName>
        <fullName evidence="1">DUF6879 domain-containing protein</fullName>
    </recommendedName>
</protein>
<dbReference type="AlphaFoldDB" id="A0A5J5JYB0"/>
<evidence type="ECO:0000313" key="2">
    <source>
        <dbReference type="EMBL" id="KAA9375430.1"/>
    </source>
</evidence>
<reference evidence="2 3" key="1">
    <citation type="submission" date="2019-09" db="EMBL/GenBank/DDBJ databases">
        <title>Screening of Novel Bioactive Compounds from Soil-Associated.</title>
        <authorList>
            <person name="Gong X."/>
        </authorList>
    </citation>
    <scope>NUCLEOTIDE SEQUENCE [LARGE SCALE GENOMIC DNA]</scope>
    <source>
        <strain evidence="2 3">Gxj-6</strain>
    </source>
</reference>
<organism evidence="2 3">
    <name type="scientific">Microbispora cellulosiformans</name>
    <dbReference type="NCBI Taxonomy" id="2614688"/>
    <lineage>
        <taxon>Bacteria</taxon>
        <taxon>Bacillati</taxon>
        <taxon>Actinomycetota</taxon>
        <taxon>Actinomycetes</taxon>
        <taxon>Streptosporangiales</taxon>
        <taxon>Streptosporangiaceae</taxon>
        <taxon>Microbispora</taxon>
    </lineage>
</organism>
<evidence type="ECO:0000313" key="3">
    <source>
        <dbReference type="Proteomes" id="UP000327011"/>
    </source>
</evidence>
<dbReference type="Proteomes" id="UP000327011">
    <property type="component" value="Unassembled WGS sequence"/>
</dbReference>
<dbReference type="RefSeq" id="WP_150937201.1">
    <property type="nucleotide sequence ID" value="NZ_VYTZ01000011.1"/>
</dbReference>
<proteinExistence type="predicted"/>
<dbReference type="Pfam" id="PF21806">
    <property type="entry name" value="DUF6879"/>
    <property type="match status" value="1"/>
</dbReference>
<dbReference type="EMBL" id="VYTZ01000011">
    <property type="protein sequence ID" value="KAA9375430.1"/>
    <property type="molecule type" value="Genomic_DNA"/>
</dbReference>
<evidence type="ECO:0000259" key="1">
    <source>
        <dbReference type="Pfam" id="PF21806"/>
    </source>
</evidence>
<keyword evidence="3" id="KW-1185">Reference proteome</keyword>
<name>A0A5J5JYB0_9ACTN</name>
<dbReference type="InterPro" id="IPR049244">
    <property type="entry name" value="DUF6879"/>
</dbReference>
<comment type="caution">
    <text evidence="2">The sequence shown here is derived from an EMBL/GenBank/DDBJ whole genome shotgun (WGS) entry which is preliminary data.</text>
</comment>
<accession>A0A5J5JYB0</accession>